<dbReference type="GO" id="GO:0016020">
    <property type="term" value="C:membrane"/>
    <property type="evidence" value="ECO:0007669"/>
    <property type="project" value="TreeGrafter"/>
</dbReference>
<feature type="transmembrane region" description="Helical" evidence="1">
    <location>
        <begin position="207"/>
        <end position="226"/>
    </location>
</feature>
<dbReference type="Pfam" id="PF13962">
    <property type="entry name" value="PGG"/>
    <property type="match status" value="1"/>
</dbReference>
<dbReference type="PANTHER" id="PTHR24177">
    <property type="entry name" value="CASKIN"/>
    <property type="match status" value="1"/>
</dbReference>
<evidence type="ECO:0000313" key="4">
    <source>
        <dbReference type="Proteomes" id="UP001054252"/>
    </source>
</evidence>
<dbReference type="Proteomes" id="UP001054252">
    <property type="component" value="Unassembled WGS sequence"/>
</dbReference>
<evidence type="ECO:0000259" key="2">
    <source>
        <dbReference type="Pfam" id="PF13962"/>
    </source>
</evidence>
<comment type="caution">
    <text evidence="3">The sequence shown here is derived from an EMBL/GenBank/DDBJ whole genome shotgun (WGS) entry which is preliminary data.</text>
</comment>
<feature type="domain" description="PGG" evidence="2">
    <location>
        <begin position="199"/>
        <end position="310"/>
    </location>
</feature>
<gene>
    <name evidence="3" type="ORF">SLEP1_g55879</name>
</gene>
<feature type="transmembrane region" description="Helical" evidence="1">
    <location>
        <begin position="323"/>
        <end position="347"/>
    </location>
</feature>
<dbReference type="AlphaFoldDB" id="A0AAV5MHX3"/>
<dbReference type="InterPro" id="IPR026961">
    <property type="entry name" value="PGG_dom"/>
</dbReference>
<dbReference type="EMBL" id="BPVZ01000285">
    <property type="protein sequence ID" value="GKV49112.1"/>
    <property type="molecule type" value="Genomic_DNA"/>
</dbReference>
<accession>A0AAV5MHX3</accession>
<proteinExistence type="predicted"/>
<feature type="transmembrane region" description="Helical" evidence="1">
    <location>
        <begin position="285"/>
        <end position="311"/>
    </location>
</feature>
<name>A0AAV5MHX3_9ROSI</name>
<reference evidence="3 4" key="1">
    <citation type="journal article" date="2021" name="Commun. Biol.">
        <title>The genome of Shorea leprosula (Dipterocarpaceae) highlights the ecological relevance of drought in aseasonal tropical rainforests.</title>
        <authorList>
            <person name="Ng K.K.S."/>
            <person name="Kobayashi M.J."/>
            <person name="Fawcett J.A."/>
            <person name="Hatakeyama M."/>
            <person name="Paape T."/>
            <person name="Ng C.H."/>
            <person name="Ang C.C."/>
            <person name="Tnah L.H."/>
            <person name="Lee C.T."/>
            <person name="Nishiyama T."/>
            <person name="Sese J."/>
            <person name="O'Brien M.J."/>
            <person name="Copetti D."/>
            <person name="Mohd Noor M.I."/>
            <person name="Ong R.C."/>
            <person name="Putra M."/>
            <person name="Sireger I.Z."/>
            <person name="Indrioko S."/>
            <person name="Kosugi Y."/>
            <person name="Izuno A."/>
            <person name="Isagi Y."/>
            <person name="Lee S.L."/>
            <person name="Shimizu K.K."/>
        </authorList>
    </citation>
    <scope>NUCLEOTIDE SEQUENCE [LARGE SCALE GENOMIC DNA]</scope>
    <source>
        <strain evidence="3">214</strain>
    </source>
</reference>
<keyword evidence="4" id="KW-1185">Reference proteome</keyword>
<feature type="transmembrane region" description="Helical" evidence="1">
    <location>
        <begin position="246"/>
        <end position="273"/>
    </location>
</feature>
<evidence type="ECO:0000313" key="3">
    <source>
        <dbReference type="EMBL" id="GKV49112.1"/>
    </source>
</evidence>
<dbReference type="PANTHER" id="PTHR24177:SF292">
    <property type="entry name" value="ANKYRIN REPEAT FAMILY PROTEIN-RELATED"/>
    <property type="match status" value="1"/>
</dbReference>
<keyword evidence="1" id="KW-0812">Transmembrane</keyword>
<protein>
    <recommendedName>
        <fullName evidence="2">PGG domain-containing protein</fullName>
    </recommendedName>
</protein>
<keyword evidence="1" id="KW-1133">Transmembrane helix</keyword>
<keyword evidence="1" id="KW-0472">Membrane</keyword>
<sequence>MDRILGLFFFPLHRSGKLRRLYNLKLTHNFAYLVLFRRCEEISTYRDATQLVESGAISGIFQAIKRGTYEIVIEILKANSGLIWCNEKLSRDLLFLVIKYHEGRLSSFVTRIDPGKKALLSFRDKDGNNALHLAAKLPDRHHEPVGIRAAWIMTHEEGWFEEIRSYLPFWYHEEENRYGETPDQVFYREHQELVTNMEEWGKKTAKSYSLASVLIVTVMVAALYTVPGGFDEKTGKPRLLHTKQLSVFLICGAVALITASTSLAGFLSVLTLPYKRRGRRRALPLRLLFAILALIISTATTILAFIFALAIMLENKWQVLRAIIIYLVAVFVVMFSDWQLPTLLNLFSMMALRLRSY</sequence>
<organism evidence="3 4">
    <name type="scientific">Rubroshorea leprosula</name>
    <dbReference type="NCBI Taxonomy" id="152421"/>
    <lineage>
        <taxon>Eukaryota</taxon>
        <taxon>Viridiplantae</taxon>
        <taxon>Streptophyta</taxon>
        <taxon>Embryophyta</taxon>
        <taxon>Tracheophyta</taxon>
        <taxon>Spermatophyta</taxon>
        <taxon>Magnoliopsida</taxon>
        <taxon>eudicotyledons</taxon>
        <taxon>Gunneridae</taxon>
        <taxon>Pentapetalae</taxon>
        <taxon>rosids</taxon>
        <taxon>malvids</taxon>
        <taxon>Malvales</taxon>
        <taxon>Dipterocarpaceae</taxon>
        <taxon>Rubroshorea</taxon>
    </lineage>
</organism>
<evidence type="ECO:0000256" key="1">
    <source>
        <dbReference type="SAM" id="Phobius"/>
    </source>
</evidence>